<dbReference type="AlphaFoldDB" id="A0ABD2LXK0"/>
<name>A0ABD2LXK0_9BILA</name>
<dbReference type="Gene3D" id="2.60.120.920">
    <property type="match status" value="1"/>
</dbReference>
<proteinExistence type="predicted"/>
<comment type="caution">
    <text evidence="3">The sequence shown here is derived from an EMBL/GenBank/DDBJ whole genome shotgun (WGS) entry which is preliminary data.</text>
</comment>
<dbReference type="CDD" id="cd12885">
    <property type="entry name" value="SPRY_RanBP_like"/>
    <property type="match status" value="1"/>
</dbReference>
<gene>
    <name evidence="3" type="ORF">niasHT_002143</name>
</gene>
<evidence type="ECO:0000313" key="4">
    <source>
        <dbReference type="Proteomes" id="UP001620626"/>
    </source>
</evidence>
<feature type="compositionally biased region" description="Basic and acidic residues" evidence="1">
    <location>
        <begin position="101"/>
        <end position="110"/>
    </location>
</feature>
<dbReference type="InterPro" id="IPR001870">
    <property type="entry name" value="B30.2/SPRY"/>
</dbReference>
<keyword evidence="4" id="KW-1185">Reference proteome</keyword>
<dbReference type="Proteomes" id="UP001620626">
    <property type="component" value="Unassembled WGS sequence"/>
</dbReference>
<dbReference type="InterPro" id="IPR043136">
    <property type="entry name" value="B30.2/SPRY_sf"/>
</dbReference>
<dbReference type="InterPro" id="IPR013320">
    <property type="entry name" value="ConA-like_dom_sf"/>
</dbReference>
<evidence type="ECO:0000313" key="3">
    <source>
        <dbReference type="EMBL" id="KAL3119803.1"/>
    </source>
</evidence>
<feature type="compositionally biased region" description="Polar residues" evidence="1">
    <location>
        <begin position="161"/>
        <end position="195"/>
    </location>
</feature>
<dbReference type="SUPFAM" id="SSF49899">
    <property type="entry name" value="Concanavalin A-like lectins/glucanases"/>
    <property type="match status" value="1"/>
</dbReference>
<protein>
    <recommendedName>
        <fullName evidence="2">B30.2/SPRY domain-containing protein</fullName>
    </recommendedName>
</protein>
<dbReference type="PROSITE" id="PS50188">
    <property type="entry name" value="B302_SPRY"/>
    <property type="match status" value="1"/>
</dbReference>
<organism evidence="3 4">
    <name type="scientific">Heterodera trifolii</name>
    <dbReference type="NCBI Taxonomy" id="157864"/>
    <lineage>
        <taxon>Eukaryota</taxon>
        <taxon>Metazoa</taxon>
        <taxon>Ecdysozoa</taxon>
        <taxon>Nematoda</taxon>
        <taxon>Chromadorea</taxon>
        <taxon>Rhabditida</taxon>
        <taxon>Tylenchina</taxon>
        <taxon>Tylenchomorpha</taxon>
        <taxon>Tylenchoidea</taxon>
        <taxon>Heteroderidae</taxon>
        <taxon>Heteroderinae</taxon>
        <taxon>Heterodera</taxon>
    </lineage>
</organism>
<sequence length="492" mass="54474">MSNTSRQRRLERSSSSIRELQQLQEIAVAIENLAAPNSQRQHDSSAGDSEYGEILMAINQLQLSTHQLQQQIGEIDAKFAYLCRELKRDAENVQTGTTIQLEHRVQHPNDRVINGTYNPSPITSDQRVQQPNDRVMNGTSNPSPIISDQRVQHPNDRVINGTYNPSPITSDQRVQQPNDGVMNGTSNPSPITSDQRVQHPNDRVINGTYNPSPIISDQRVQQTNDRVMNGTSNPSPIISDQRVQQTNDRVMNGTSNPSPITSDQRVQQPNDGVVNGTYNPSPIISDQRVQQPNDGLFASLKNCWDKYACHFGLKILGTDYLTIRKTDQSVHWSYVFSTCPVPIRSAGIFYFEVDIYHVLSCFTIGLATKQMPLAPQLAVPAHKASSAATSAPGGTTHLFGGTDHFLLMISMSSIKQTQQGSTKRTTEFLCGDIVGFGIELANGRIIVTKNGRHLDIADLYFSAAQPLFPFVSLRDFGATIEANFGPNFKFKP</sequence>
<dbReference type="Pfam" id="PF00622">
    <property type="entry name" value="SPRY"/>
    <property type="match status" value="1"/>
</dbReference>
<accession>A0ABD2LXK0</accession>
<evidence type="ECO:0000256" key="1">
    <source>
        <dbReference type="SAM" id="MobiDB-lite"/>
    </source>
</evidence>
<dbReference type="SMART" id="SM00449">
    <property type="entry name" value="SPRY"/>
    <property type="match status" value="1"/>
</dbReference>
<dbReference type="EMBL" id="JBICBT010000230">
    <property type="protein sequence ID" value="KAL3119803.1"/>
    <property type="molecule type" value="Genomic_DNA"/>
</dbReference>
<dbReference type="InterPro" id="IPR044736">
    <property type="entry name" value="Gid1/RanBPM/SPLA_SPRY"/>
</dbReference>
<evidence type="ECO:0000259" key="2">
    <source>
        <dbReference type="PROSITE" id="PS50188"/>
    </source>
</evidence>
<reference evidence="3 4" key="1">
    <citation type="submission" date="2024-10" db="EMBL/GenBank/DDBJ databases">
        <authorList>
            <person name="Kim D."/>
        </authorList>
    </citation>
    <scope>NUCLEOTIDE SEQUENCE [LARGE SCALE GENOMIC DNA]</scope>
    <source>
        <strain evidence="3">BH-2024</strain>
    </source>
</reference>
<feature type="region of interest" description="Disordered" evidence="1">
    <location>
        <begin position="100"/>
        <end position="198"/>
    </location>
</feature>
<dbReference type="InterPro" id="IPR003877">
    <property type="entry name" value="SPRY_dom"/>
</dbReference>
<feature type="domain" description="B30.2/SPRY" evidence="2">
    <location>
        <begin position="282"/>
        <end position="489"/>
    </location>
</feature>
<feature type="compositionally biased region" description="Polar residues" evidence="1">
    <location>
        <begin position="115"/>
        <end position="146"/>
    </location>
</feature>